<proteinExistence type="predicted"/>
<feature type="compositionally biased region" description="Pro residues" evidence="4">
    <location>
        <begin position="1"/>
        <end position="17"/>
    </location>
</feature>
<dbReference type="SUPFAM" id="SSF47473">
    <property type="entry name" value="EF-hand"/>
    <property type="match status" value="1"/>
</dbReference>
<keyword evidence="1" id="KW-0479">Metal-binding</keyword>
<evidence type="ECO:0000256" key="4">
    <source>
        <dbReference type="SAM" id="MobiDB-lite"/>
    </source>
</evidence>
<dbReference type="PROSITE" id="PS50222">
    <property type="entry name" value="EF_HAND_2"/>
    <property type="match status" value="4"/>
</dbReference>
<evidence type="ECO:0000313" key="7">
    <source>
        <dbReference type="Proteomes" id="UP001642484"/>
    </source>
</evidence>
<feature type="domain" description="EF-hand" evidence="5">
    <location>
        <begin position="94"/>
        <end position="129"/>
    </location>
</feature>
<dbReference type="PANTHER" id="PTHR34524:SF6">
    <property type="entry name" value="CALCYPHOSINE LIKE"/>
    <property type="match status" value="1"/>
</dbReference>
<evidence type="ECO:0000259" key="5">
    <source>
        <dbReference type="PROSITE" id="PS50222"/>
    </source>
</evidence>
<feature type="region of interest" description="Disordered" evidence="4">
    <location>
        <begin position="1"/>
        <end position="22"/>
    </location>
</feature>
<feature type="region of interest" description="Disordered" evidence="4">
    <location>
        <begin position="410"/>
        <end position="430"/>
    </location>
</feature>
<organism evidence="6 7">
    <name type="scientific">Durusdinium trenchii</name>
    <dbReference type="NCBI Taxonomy" id="1381693"/>
    <lineage>
        <taxon>Eukaryota</taxon>
        <taxon>Sar</taxon>
        <taxon>Alveolata</taxon>
        <taxon>Dinophyceae</taxon>
        <taxon>Suessiales</taxon>
        <taxon>Symbiodiniaceae</taxon>
        <taxon>Durusdinium</taxon>
    </lineage>
</organism>
<evidence type="ECO:0000313" key="6">
    <source>
        <dbReference type="EMBL" id="CAK9116307.1"/>
    </source>
</evidence>
<dbReference type="PANTHER" id="PTHR34524">
    <property type="entry name" value="CALCYPHOSIN"/>
    <property type="match status" value="1"/>
</dbReference>
<dbReference type="Proteomes" id="UP001642484">
    <property type="component" value="Unassembled WGS sequence"/>
</dbReference>
<feature type="domain" description="EF-hand" evidence="5">
    <location>
        <begin position="64"/>
        <end position="93"/>
    </location>
</feature>
<dbReference type="PROSITE" id="PS00018">
    <property type="entry name" value="EF_HAND_1"/>
    <property type="match status" value="3"/>
</dbReference>
<dbReference type="EMBL" id="CAXAMN010028362">
    <property type="protein sequence ID" value="CAK9116307.1"/>
    <property type="molecule type" value="Genomic_DNA"/>
</dbReference>
<dbReference type="InterPro" id="IPR002048">
    <property type="entry name" value="EF_hand_dom"/>
</dbReference>
<comment type="caution">
    <text evidence="6">The sequence shown here is derived from an EMBL/GenBank/DDBJ whole genome shotgun (WGS) entry which is preliminary data.</text>
</comment>
<reference evidence="6 7" key="1">
    <citation type="submission" date="2024-02" db="EMBL/GenBank/DDBJ databases">
        <authorList>
            <person name="Chen Y."/>
            <person name="Shah S."/>
            <person name="Dougan E. K."/>
            <person name="Thang M."/>
            <person name="Chan C."/>
        </authorList>
    </citation>
    <scope>NUCLEOTIDE SEQUENCE [LARGE SCALE GENOMIC DNA]</scope>
</reference>
<gene>
    <name evidence="6" type="ORF">CCMP2556_LOCUS53923</name>
</gene>
<keyword evidence="3" id="KW-0106">Calcium</keyword>
<dbReference type="Gene3D" id="1.10.238.10">
    <property type="entry name" value="EF-hand"/>
    <property type="match status" value="2"/>
</dbReference>
<name>A0ABP0SV52_9DINO</name>
<dbReference type="InterPro" id="IPR011992">
    <property type="entry name" value="EF-hand-dom_pair"/>
</dbReference>
<dbReference type="InterPro" id="IPR051581">
    <property type="entry name" value="Ca-bind"/>
</dbReference>
<dbReference type="Pfam" id="PF13499">
    <property type="entry name" value="EF-hand_7"/>
    <property type="match status" value="1"/>
</dbReference>
<evidence type="ECO:0000256" key="2">
    <source>
        <dbReference type="ARBA" id="ARBA00022737"/>
    </source>
</evidence>
<dbReference type="InterPro" id="IPR018247">
    <property type="entry name" value="EF_Hand_1_Ca_BS"/>
</dbReference>
<evidence type="ECO:0000256" key="1">
    <source>
        <dbReference type="ARBA" id="ARBA00022723"/>
    </source>
</evidence>
<feature type="domain" description="EF-hand" evidence="5">
    <location>
        <begin position="293"/>
        <end position="328"/>
    </location>
</feature>
<feature type="domain" description="EF-hand" evidence="5">
    <location>
        <begin position="329"/>
        <end position="364"/>
    </location>
</feature>
<evidence type="ECO:0000256" key="3">
    <source>
        <dbReference type="ARBA" id="ARBA00022837"/>
    </source>
</evidence>
<dbReference type="CDD" id="cd00051">
    <property type="entry name" value="EFh"/>
    <property type="match status" value="2"/>
</dbReference>
<dbReference type="SMART" id="SM00054">
    <property type="entry name" value="EFh"/>
    <property type="match status" value="5"/>
</dbReference>
<sequence>MLAAQPPAPPLSPPSPPVASLAPLPVAQAPQVQDPYRAALQRKVADDIVQRISASLRRGGYKPQDLFSKLDADGSGQLSRQELLSIILRLEPGLSPAEQEAIFQRFDADGSGCVSWAEFWETIQGGAQPALASTAPTMSLTPLAPGARLAATAPAQTPVAVQAGGFDQTIHPQELQRQRAQAEEILARIAATISRSGRRPQEFLRDVRGTLTRGEVEQTIFRFEPTLSAYERDAIIMRLGADGYGNVSAAEFCRILGGDLSQAAGQGVQPVAEVPVGMAPQELLRQVATELRRSGVEAATLFRSLDVSGSGHLTAQDLSVMAQTFWPELTQDELRDLFQSVCRNRSGYIEMAEFCAALGFDERSTYFGAEALRSLSKLDGALQVLLDRVRISVLEALVLYQAVNARGLPTPRQENTVGAQRAPEKRSPPDASTCLVASGCGDVKAIQHSLPVLCPSNEREEVEKLERRIRQGVDKLEAFIFLGDLSRAGLTLETKSQAYGTHVASKKSDHMHWRQQSVTSYLALQPRRLTKHEESEVHRRAACKHVPDLDEALAPTSKQFKDLLQHIRTAPIGTSGISTVGGQKKCRKLLWCLAESHREAKRGLFDPGMGADQRKVIHSTTLFQDARAGRLSLRFTTASSKLVREEGFLAPPIWVSLDWTLLDPELFARVVASIEVYVSDSASDEIRAGFMLARLIQYSEAFKAWFASAIKRIDPDVSAVSAKKGMLDLGFERRGQQEGKSAAQFCGWLDLEKSVQFAMMADCANENLLLIRLLDYQGFPIDELPSYLMTFKDRIRALFTGPTPACLSSGCCGHMLKVLRHSLSLAVPGQSNLVLGGGHVPDDVLQRCLKRMQNWIVLVENTIDAEFPHYEVLQAFGAFNLSLGVRSVFVPSVDCFKPLGYLIPSAVKPTNSFCSFGTCPNGLWATRGSHLCKLGCKQRAELLGPTTKSTLVLSCHCWCTILQLVGVRVGWSNPSLLAKNFMITSSFCPM</sequence>
<accession>A0ABP0SV52</accession>
<protein>
    <recommendedName>
        <fullName evidence="5">EF-hand domain-containing protein</fullName>
    </recommendedName>
</protein>
<keyword evidence="7" id="KW-1185">Reference proteome</keyword>
<keyword evidence="2" id="KW-0677">Repeat</keyword>